<dbReference type="AlphaFoldDB" id="A0A0E9QY75"/>
<protein>
    <submittedName>
        <fullName evidence="1">Uncharacterized protein</fullName>
    </submittedName>
</protein>
<proteinExistence type="predicted"/>
<accession>A0A0E9QY75</accession>
<evidence type="ECO:0000313" key="1">
    <source>
        <dbReference type="EMBL" id="JAH21043.1"/>
    </source>
</evidence>
<name>A0A0E9QY75_ANGAN</name>
<reference evidence="1" key="1">
    <citation type="submission" date="2014-11" db="EMBL/GenBank/DDBJ databases">
        <authorList>
            <person name="Amaro Gonzalez C."/>
        </authorList>
    </citation>
    <scope>NUCLEOTIDE SEQUENCE</scope>
</reference>
<sequence>MHGSNIFIFLKLVKCALANVSGSSFSVA</sequence>
<reference evidence="1" key="2">
    <citation type="journal article" date="2015" name="Fish Shellfish Immunol.">
        <title>Early steps in the European eel (Anguilla anguilla)-Vibrio vulnificus interaction in the gills: Role of the RtxA13 toxin.</title>
        <authorList>
            <person name="Callol A."/>
            <person name="Pajuelo D."/>
            <person name="Ebbesson L."/>
            <person name="Teles M."/>
            <person name="MacKenzie S."/>
            <person name="Amaro C."/>
        </authorList>
    </citation>
    <scope>NUCLEOTIDE SEQUENCE</scope>
</reference>
<organism evidence="1">
    <name type="scientific">Anguilla anguilla</name>
    <name type="common">European freshwater eel</name>
    <name type="synonym">Muraena anguilla</name>
    <dbReference type="NCBI Taxonomy" id="7936"/>
    <lineage>
        <taxon>Eukaryota</taxon>
        <taxon>Metazoa</taxon>
        <taxon>Chordata</taxon>
        <taxon>Craniata</taxon>
        <taxon>Vertebrata</taxon>
        <taxon>Euteleostomi</taxon>
        <taxon>Actinopterygii</taxon>
        <taxon>Neopterygii</taxon>
        <taxon>Teleostei</taxon>
        <taxon>Anguilliformes</taxon>
        <taxon>Anguillidae</taxon>
        <taxon>Anguilla</taxon>
    </lineage>
</organism>
<dbReference type="EMBL" id="GBXM01087534">
    <property type="protein sequence ID" value="JAH21043.1"/>
    <property type="molecule type" value="Transcribed_RNA"/>
</dbReference>